<feature type="domain" description="4Fe-4S Wbl-type" evidence="1">
    <location>
        <begin position="29"/>
        <end position="94"/>
    </location>
</feature>
<reference evidence="2 3" key="1">
    <citation type="submission" date="2021-01" db="EMBL/GenBank/DDBJ databases">
        <title>Whole genome shotgun sequence of Planobispora longispora NBRC 13918.</title>
        <authorList>
            <person name="Komaki H."/>
            <person name="Tamura T."/>
        </authorList>
    </citation>
    <scope>NUCLEOTIDE SEQUENCE [LARGE SCALE GENOMIC DNA]</scope>
    <source>
        <strain evidence="2 3">NBRC 13918</strain>
    </source>
</reference>
<dbReference type="AlphaFoldDB" id="A0A8J3RW35"/>
<dbReference type="Proteomes" id="UP000616724">
    <property type="component" value="Unassembled WGS sequence"/>
</dbReference>
<gene>
    <name evidence="2" type="ORF">Plo01_76150</name>
</gene>
<dbReference type="InterPro" id="IPR034768">
    <property type="entry name" value="4FE4S_WBL"/>
</dbReference>
<dbReference type="Pfam" id="PF02467">
    <property type="entry name" value="Whib"/>
    <property type="match status" value="1"/>
</dbReference>
<proteinExistence type="predicted"/>
<organism evidence="2 3">
    <name type="scientific">Planobispora longispora</name>
    <dbReference type="NCBI Taxonomy" id="28887"/>
    <lineage>
        <taxon>Bacteria</taxon>
        <taxon>Bacillati</taxon>
        <taxon>Actinomycetota</taxon>
        <taxon>Actinomycetes</taxon>
        <taxon>Streptosporangiales</taxon>
        <taxon>Streptosporangiaceae</taxon>
        <taxon>Planobispora</taxon>
    </lineage>
</organism>
<keyword evidence="3" id="KW-1185">Reference proteome</keyword>
<comment type="caution">
    <text evidence="2">The sequence shown here is derived from an EMBL/GenBank/DDBJ whole genome shotgun (WGS) entry which is preliminary data.</text>
</comment>
<name>A0A8J3RW35_9ACTN</name>
<dbReference type="PROSITE" id="PS51674">
    <property type="entry name" value="4FE4S_WBL"/>
    <property type="match status" value="1"/>
</dbReference>
<evidence type="ECO:0000259" key="1">
    <source>
        <dbReference type="PROSITE" id="PS51674"/>
    </source>
</evidence>
<sequence length="105" mass="11106">MTRPIHPSRMSLAELEAAWPVDGEIPLPECSYDSELHTGPHATIETAVERAAREAVAREICAGCPAQVFCAAYALKLQPTAGVWAGRTAAEMAAEAPEFNTLAAA</sequence>
<accession>A0A8J3RW35</accession>
<dbReference type="EMBL" id="BOOH01000070">
    <property type="protein sequence ID" value="GIH81186.1"/>
    <property type="molecule type" value="Genomic_DNA"/>
</dbReference>
<evidence type="ECO:0000313" key="2">
    <source>
        <dbReference type="EMBL" id="GIH81186.1"/>
    </source>
</evidence>
<protein>
    <recommendedName>
        <fullName evidence="1">4Fe-4S Wbl-type domain-containing protein</fullName>
    </recommendedName>
</protein>
<evidence type="ECO:0000313" key="3">
    <source>
        <dbReference type="Proteomes" id="UP000616724"/>
    </source>
</evidence>